<dbReference type="AlphaFoldDB" id="A0A815VRM5"/>
<keyword evidence="4" id="KW-1185">Reference proteome</keyword>
<reference evidence="3" key="1">
    <citation type="submission" date="2021-02" db="EMBL/GenBank/DDBJ databases">
        <authorList>
            <person name="Nowell W R."/>
        </authorList>
    </citation>
    <scope>NUCLEOTIDE SEQUENCE</scope>
</reference>
<feature type="domain" description="F-box" evidence="1">
    <location>
        <begin position="2"/>
        <end position="63"/>
    </location>
</feature>
<dbReference type="EMBL" id="CAJNOH010001796">
    <property type="protein sequence ID" value="CAF1251170.1"/>
    <property type="molecule type" value="Genomic_DNA"/>
</dbReference>
<comment type="caution">
    <text evidence="3">The sequence shown here is derived from an EMBL/GenBank/DDBJ whole genome shotgun (WGS) entry which is preliminary data.</text>
</comment>
<evidence type="ECO:0000259" key="1">
    <source>
        <dbReference type="PROSITE" id="PS50181"/>
    </source>
</evidence>
<sequence>MISTFETLPNEILLNIFCYLSWDKILISLWSLNRRINSIIYSIFSIDKNGLIFNQPDLSYKKFSSILQPLILNSSYLSSSIKYIHFDGTYSNSYNVINQCLYYNNDKQILCFPNLKSLKITRCLLSRSLIQTLSLLIQYQLEQFTLTFDEDIVKLFVNSNEICRNVPHTRKSIIMFKKLICQLFSDKCQLISLQLDIADDNNPLNIHQCFTLCSHPSSSSISNKIQYCCLTLRYLYVRLQYTSFLEHLIEHIPNIERLSVIFKNWMNLESRPRSDIETLIKSNGNWFEKVPKLNYFTLKVFVRNDFEFAYLKWILNNLNHIEKFKLHLQIHKMYSDKMVKEYVVDANFIHQYCLSDILINIKHFQFYIVSECQLLPNNIEKIINSFKIHPFFIDHQWINVNCFFDPFKSYQHLSSSNVNKLHFMNGLVFDPNIFTWPYITSISIDLHPFLYLFLEQFDKLFPNVSYIKVYAEYYRNIGQFELPESLTIPFEKGQCRVTDIQFRNVTRLDLGFCLPGMINSCDTSIELNKARAKVFAHLISMSVQLKYLLVENIEWLFHVIQYASNELKRNALNTIQCAEFGIPSCHYGSNDSIYIGKNLVPFLSTYMPQLQTLYLWRPDDFPWTSIRPDIAPGYFHHIDVSRWIESLETSESIAKHVNVFKKDLRRLTRKLKQFVFLDIHGRIDPEKIEPYRSMVKKCFPRSKVDVKLTRFRLWI</sequence>
<dbReference type="Proteomes" id="UP000663870">
    <property type="component" value="Unassembled WGS sequence"/>
</dbReference>
<dbReference type="Proteomes" id="UP000663854">
    <property type="component" value="Unassembled WGS sequence"/>
</dbReference>
<proteinExistence type="predicted"/>
<gene>
    <name evidence="3" type="ORF">JXQ802_LOCUS42333</name>
    <name evidence="2" type="ORF">PYM288_LOCUS27388</name>
</gene>
<dbReference type="InterPro" id="IPR001810">
    <property type="entry name" value="F-box_dom"/>
</dbReference>
<evidence type="ECO:0000313" key="3">
    <source>
        <dbReference type="EMBL" id="CAF1532364.1"/>
    </source>
</evidence>
<evidence type="ECO:0000313" key="2">
    <source>
        <dbReference type="EMBL" id="CAF1251170.1"/>
    </source>
</evidence>
<protein>
    <recommendedName>
        <fullName evidence="1">F-box domain-containing protein</fullName>
    </recommendedName>
</protein>
<evidence type="ECO:0000313" key="4">
    <source>
        <dbReference type="Proteomes" id="UP000663870"/>
    </source>
</evidence>
<dbReference type="EMBL" id="CAJNOL010002839">
    <property type="protein sequence ID" value="CAF1532364.1"/>
    <property type="molecule type" value="Genomic_DNA"/>
</dbReference>
<name>A0A815VRM5_9BILA</name>
<accession>A0A815VRM5</accession>
<dbReference type="PROSITE" id="PS50181">
    <property type="entry name" value="FBOX"/>
    <property type="match status" value="1"/>
</dbReference>
<organism evidence="3 4">
    <name type="scientific">Rotaria sordida</name>
    <dbReference type="NCBI Taxonomy" id="392033"/>
    <lineage>
        <taxon>Eukaryota</taxon>
        <taxon>Metazoa</taxon>
        <taxon>Spiralia</taxon>
        <taxon>Gnathifera</taxon>
        <taxon>Rotifera</taxon>
        <taxon>Eurotatoria</taxon>
        <taxon>Bdelloidea</taxon>
        <taxon>Philodinida</taxon>
        <taxon>Philodinidae</taxon>
        <taxon>Rotaria</taxon>
    </lineage>
</organism>